<organism evidence="1">
    <name type="scientific">Amphimedon queenslandica</name>
    <name type="common">Sponge</name>
    <dbReference type="NCBI Taxonomy" id="400682"/>
    <lineage>
        <taxon>Eukaryota</taxon>
        <taxon>Metazoa</taxon>
        <taxon>Porifera</taxon>
        <taxon>Demospongiae</taxon>
        <taxon>Heteroscleromorpha</taxon>
        <taxon>Haplosclerida</taxon>
        <taxon>Niphatidae</taxon>
        <taxon>Amphimedon</taxon>
    </lineage>
</organism>
<evidence type="ECO:0008006" key="2">
    <source>
        <dbReference type="Google" id="ProtNLM"/>
    </source>
</evidence>
<name>A0A1X7UAF7_AMPQE</name>
<accession>A0A1X7UAF7</accession>
<protein>
    <recommendedName>
        <fullName evidence="2">ATP-dependent DNA helicase</fullName>
    </recommendedName>
</protein>
<dbReference type="AlphaFoldDB" id="A0A1X7UAF7"/>
<sequence length="50" mass="5361">GTGKLLVIGAIKCLVDDIWHRKRGKIMCAIVAPIGIAAFNVGELTIHSLF</sequence>
<dbReference type="InParanoid" id="A0A1X7UAF7"/>
<reference evidence="1" key="1">
    <citation type="submission" date="2017-05" db="UniProtKB">
        <authorList>
            <consortium name="EnsemblMetazoa"/>
        </authorList>
    </citation>
    <scope>IDENTIFICATION</scope>
</reference>
<dbReference type="EnsemblMetazoa" id="Aqu2.1.24943_001">
    <property type="protein sequence ID" value="Aqu2.1.24943_001"/>
    <property type="gene ID" value="Aqu2.1.24943"/>
</dbReference>
<evidence type="ECO:0000313" key="1">
    <source>
        <dbReference type="EnsemblMetazoa" id="Aqu2.1.24943_001"/>
    </source>
</evidence>
<proteinExistence type="predicted"/>